<feature type="binding site" evidence="1">
    <location>
        <position position="75"/>
    </location>
    <ligand>
        <name>Mg(2+)</name>
        <dbReference type="ChEBI" id="CHEBI:18420"/>
        <label>3</label>
    </ligand>
</feature>
<dbReference type="GO" id="GO:0009228">
    <property type="term" value="P:thiamine biosynthetic process"/>
    <property type="evidence" value="ECO:0007669"/>
    <property type="project" value="UniProtKB-KW"/>
</dbReference>
<dbReference type="PIRSF" id="PIRSF005303">
    <property type="entry name" value="Thiam_monoph_kin"/>
    <property type="match status" value="1"/>
</dbReference>
<comment type="similarity">
    <text evidence="1">Belongs to the thiamine-monophosphate kinase family.</text>
</comment>
<proteinExistence type="inferred from homology"/>
<feature type="binding site" evidence="1">
    <location>
        <position position="217"/>
    </location>
    <ligand>
        <name>ATP</name>
        <dbReference type="ChEBI" id="CHEBI:30616"/>
    </ligand>
</feature>
<name>A0A1M6R2H8_9BACL</name>
<keyword evidence="1" id="KW-0784">Thiamine biosynthesis</keyword>
<dbReference type="GO" id="GO:0005524">
    <property type="term" value="F:ATP binding"/>
    <property type="evidence" value="ECO:0007669"/>
    <property type="project" value="UniProtKB-UniRule"/>
</dbReference>
<comment type="miscellaneous">
    <text evidence="1">Reaction mechanism of ThiL seems to utilize a direct, inline transfer of the gamma-phosphate of ATP to TMP rather than a phosphorylated enzyme intermediate.</text>
</comment>
<dbReference type="GO" id="GO:0000287">
    <property type="term" value="F:magnesium ion binding"/>
    <property type="evidence" value="ECO:0007669"/>
    <property type="project" value="UniProtKB-UniRule"/>
</dbReference>
<dbReference type="UniPathway" id="UPA00060">
    <property type="reaction ID" value="UER00142"/>
</dbReference>
<feature type="binding site" evidence="1">
    <location>
        <position position="218"/>
    </location>
    <ligand>
        <name>Mg(2+)</name>
        <dbReference type="ChEBI" id="CHEBI:18420"/>
        <label>5</label>
    </ligand>
</feature>
<keyword evidence="1" id="KW-0067">ATP-binding</keyword>
<dbReference type="SUPFAM" id="SSF56042">
    <property type="entry name" value="PurM C-terminal domain-like"/>
    <property type="match status" value="1"/>
</dbReference>
<keyword evidence="1 4" id="KW-0418">Kinase</keyword>
<dbReference type="AlphaFoldDB" id="A0A1M6R2H8"/>
<dbReference type="PANTHER" id="PTHR30270:SF0">
    <property type="entry name" value="THIAMINE-MONOPHOSPHATE KINASE"/>
    <property type="match status" value="1"/>
</dbReference>
<comment type="catalytic activity">
    <reaction evidence="1">
        <text>thiamine phosphate + ATP = thiamine diphosphate + ADP</text>
        <dbReference type="Rhea" id="RHEA:15913"/>
        <dbReference type="ChEBI" id="CHEBI:30616"/>
        <dbReference type="ChEBI" id="CHEBI:37575"/>
        <dbReference type="ChEBI" id="CHEBI:58937"/>
        <dbReference type="ChEBI" id="CHEBI:456216"/>
        <dbReference type="EC" id="2.7.4.16"/>
    </reaction>
</comment>
<evidence type="ECO:0000313" key="5">
    <source>
        <dbReference type="Proteomes" id="UP000184016"/>
    </source>
</evidence>
<feature type="domain" description="PurM-like N-terminal" evidence="2">
    <location>
        <begin position="27"/>
        <end position="139"/>
    </location>
</feature>
<feature type="binding site" evidence="1">
    <location>
        <position position="45"/>
    </location>
    <ligand>
        <name>Mg(2+)</name>
        <dbReference type="ChEBI" id="CHEBI:18420"/>
        <label>1</label>
    </ligand>
</feature>
<dbReference type="InterPro" id="IPR036676">
    <property type="entry name" value="PurM-like_C_sf"/>
</dbReference>
<comment type="pathway">
    <text evidence="1">Cofactor biosynthesis; thiamine diphosphate biosynthesis; thiamine diphosphate from thiamine phosphate: step 1/1.</text>
</comment>
<dbReference type="InterPro" id="IPR016188">
    <property type="entry name" value="PurM-like_N"/>
</dbReference>
<dbReference type="GO" id="GO:0009030">
    <property type="term" value="F:thiamine-phosphate kinase activity"/>
    <property type="evidence" value="ECO:0007669"/>
    <property type="project" value="UniProtKB-UniRule"/>
</dbReference>
<dbReference type="Pfam" id="PF02769">
    <property type="entry name" value="AIRS_C"/>
    <property type="match status" value="1"/>
</dbReference>
<keyword evidence="1" id="KW-0479">Metal-binding</keyword>
<dbReference type="HAMAP" id="MF_02128">
    <property type="entry name" value="TMP_kinase"/>
    <property type="match status" value="1"/>
</dbReference>
<evidence type="ECO:0000259" key="3">
    <source>
        <dbReference type="Pfam" id="PF02769"/>
    </source>
</evidence>
<dbReference type="Gene3D" id="3.30.1330.10">
    <property type="entry name" value="PurM-like, N-terminal domain"/>
    <property type="match status" value="1"/>
</dbReference>
<feature type="binding site" evidence="1">
    <location>
        <position position="148"/>
    </location>
    <ligand>
        <name>ATP</name>
        <dbReference type="ChEBI" id="CHEBI:30616"/>
    </ligand>
</feature>
<comment type="function">
    <text evidence="1">Catalyzes the ATP-dependent phosphorylation of thiamine-monophosphate (TMP) to form thiamine-pyrophosphate (TPP), the active form of vitamin B1.</text>
</comment>
<feature type="binding site" evidence="1">
    <location>
        <position position="123"/>
    </location>
    <ligand>
        <name>Mg(2+)</name>
        <dbReference type="ChEBI" id="CHEBI:18420"/>
        <label>1</label>
    </ligand>
</feature>
<feature type="binding site" evidence="1">
    <location>
        <position position="324"/>
    </location>
    <ligand>
        <name>substrate</name>
    </ligand>
</feature>
<dbReference type="Pfam" id="PF00586">
    <property type="entry name" value="AIRS"/>
    <property type="match status" value="1"/>
</dbReference>
<dbReference type="InterPro" id="IPR006283">
    <property type="entry name" value="ThiL-like"/>
</dbReference>
<keyword evidence="5" id="KW-1185">Reference proteome</keyword>
<dbReference type="SUPFAM" id="SSF55326">
    <property type="entry name" value="PurM N-terminal domain-like"/>
    <property type="match status" value="1"/>
</dbReference>
<gene>
    <name evidence="1" type="primary">thiL</name>
    <name evidence="4" type="ORF">SAMN05443507_11141</name>
</gene>
<dbReference type="EC" id="2.7.4.16" evidence="1"/>
<feature type="binding site" evidence="1">
    <location>
        <position position="46"/>
    </location>
    <ligand>
        <name>Mg(2+)</name>
        <dbReference type="ChEBI" id="CHEBI:18420"/>
        <label>1</label>
    </ligand>
</feature>
<feature type="domain" description="PurM-like C-terminal" evidence="3">
    <location>
        <begin position="152"/>
        <end position="310"/>
    </location>
</feature>
<feature type="binding site" evidence="1">
    <location>
        <position position="44"/>
    </location>
    <ligand>
        <name>Mg(2+)</name>
        <dbReference type="ChEBI" id="CHEBI:18420"/>
        <label>4</label>
    </ligand>
</feature>
<feature type="binding site" evidence="1">
    <location>
        <position position="215"/>
    </location>
    <ligand>
        <name>Mg(2+)</name>
        <dbReference type="ChEBI" id="CHEBI:18420"/>
        <label>3</label>
    </ligand>
</feature>
<feature type="binding site" evidence="1">
    <location>
        <position position="75"/>
    </location>
    <ligand>
        <name>Mg(2+)</name>
        <dbReference type="ChEBI" id="CHEBI:18420"/>
        <label>2</label>
    </ligand>
</feature>
<feature type="binding site" evidence="1">
    <location>
        <position position="29"/>
    </location>
    <ligand>
        <name>Mg(2+)</name>
        <dbReference type="ChEBI" id="CHEBI:18420"/>
        <label>3</label>
    </ligand>
</feature>
<feature type="binding site" evidence="1">
    <location>
        <position position="46"/>
    </location>
    <ligand>
        <name>Mg(2+)</name>
        <dbReference type="ChEBI" id="CHEBI:18420"/>
        <label>2</label>
    </ligand>
</feature>
<dbReference type="PANTHER" id="PTHR30270">
    <property type="entry name" value="THIAMINE-MONOPHOSPHATE KINASE"/>
    <property type="match status" value="1"/>
</dbReference>
<dbReference type="STRING" id="1830138.SAMN05443507_11141"/>
<feature type="binding site" evidence="1">
    <location>
        <begin position="122"/>
        <end position="123"/>
    </location>
    <ligand>
        <name>ATP</name>
        <dbReference type="ChEBI" id="CHEBI:30616"/>
    </ligand>
</feature>
<feature type="binding site" evidence="1">
    <location>
        <position position="75"/>
    </location>
    <ligand>
        <name>Mg(2+)</name>
        <dbReference type="ChEBI" id="CHEBI:18420"/>
        <label>4</label>
    </ligand>
</feature>
<dbReference type="InterPro" id="IPR036921">
    <property type="entry name" value="PurM-like_N_sf"/>
</dbReference>
<evidence type="ECO:0000259" key="2">
    <source>
        <dbReference type="Pfam" id="PF00586"/>
    </source>
</evidence>
<sequence length="327" mass="34946">MADEFERICRLMEQLPPCGEEVRVGVGDDAAILQLPIDNDVVVSTDTMVEGVHFRQDTLSWADVGYKCVAASVSDIAAMGATPTSVLLSLALPASLSMDEMLNIYQGVADACHEYCVSVIGGDLVQSSQSMLTSTVLGKIDKKQALLRSGAKPGDVLFVTGHLGASAAGLKLLLTSYGMRDALDAAYVISRHRRPTARVLAGQTFLRYGVNSCNDISDGLASELNEIAKASQVRLRVEIEKIPLHHATRNVARQLGESALDYALSGGEDYELVATAPPVVYARLLPLLEAVRLPITAIGRVESGDGVVGEWPDGKLDVILATGYHHF</sequence>
<dbReference type="GO" id="GO:0009229">
    <property type="term" value="P:thiamine diphosphate biosynthetic process"/>
    <property type="evidence" value="ECO:0007669"/>
    <property type="project" value="UniProtKB-UniRule"/>
</dbReference>
<dbReference type="EMBL" id="FRAF01000011">
    <property type="protein sequence ID" value="SHK26679.1"/>
    <property type="molecule type" value="Genomic_DNA"/>
</dbReference>
<dbReference type="CDD" id="cd02194">
    <property type="entry name" value="ThiL"/>
    <property type="match status" value="1"/>
</dbReference>
<evidence type="ECO:0000313" key="4">
    <source>
        <dbReference type="EMBL" id="SHK26679.1"/>
    </source>
</evidence>
<feature type="binding site" evidence="1">
    <location>
        <position position="105"/>
    </location>
    <ligand>
        <name>ATP</name>
        <dbReference type="ChEBI" id="CHEBI:30616"/>
    </ligand>
</feature>
<dbReference type="Gene3D" id="3.90.650.10">
    <property type="entry name" value="PurM-like C-terminal domain"/>
    <property type="match status" value="1"/>
</dbReference>
<keyword evidence="1" id="KW-0808">Transferase</keyword>
<dbReference type="OrthoDB" id="9802811at2"/>
<organism evidence="4 5">
    <name type="scientific">Alicyclobacillus tolerans</name>
    <dbReference type="NCBI Taxonomy" id="90970"/>
    <lineage>
        <taxon>Bacteria</taxon>
        <taxon>Bacillati</taxon>
        <taxon>Bacillota</taxon>
        <taxon>Bacilli</taxon>
        <taxon>Bacillales</taxon>
        <taxon>Alicyclobacillaceae</taxon>
        <taxon>Alicyclobacillus</taxon>
    </lineage>
</organism>
<dbReference type="Proteomes" id="UP000184016">
    <property type="component" value="Unassembled WGS sequence"/>
</dbReference>
<reference evidence="5" key="1">
    <citation type="submission" date="2016-11" db="EMBL/GenBank/DDBJ databases">
        <authorList>
            <person name="Varghese N."/>
            <person name="Submissions S."/>
        </authorList>
    </citation>
    <scope>NUCLEOTIDE SEQUENCE [LARGE SCALE GENOMIC DNA]</scope>
    <source>
        <strain evidence="5">USBA-503</strain>
    </source>
</reference>
<keyword evidence="1" id="KW-0460">Magnesium</keyword>
<feature type="binding site" evidence="1">
    <location>
        <position position="53"/>
    </location>
    <ligand>
        <name>substrate</name>
    </ligand>
</feature>
<evidence type="ECO:0000256" key="1">
    <source>
        <dbReference type="HAMAP-Rule" id="MF_02128"/>
    </source>
</evidence>
<protein>
    <recommendedName>
        <fullName evidence="1">Thiamine-monophosphate kinase</fullName>
        <shortName evidence="1">TMP kinase</shortName>
        <shortName evidence="1">Thiamine-phosphate kinase</shortName>
        <ecNumber evidence="1">2.7.4.16</ecNumber>
    </recommendedName>
</protein>
<keyword evidence="1" id="KW-0547">Nucleotide-binding</keyword>
<feature type="binding site" evidence="1">
    <location>
        <position position="268"/>
    </location>
    <ligand>
        <name>substrate</name>
    </ligand>
</feature>
<feature type="binding site" evidence="1">
    <location>
        <position position="29"/>
    </location>
    <ligand>
        <name>Mg(2+)</name>
        <dbReference type="ChEBI" id="CHEBI:18420"/>
        <label>4</label>
    </ligand>
</feature>
<dbReference type="NCBIfam" id="TIGR01379">
    <property type="entry name" value="thiL"/>
    <property type="match status" value="1"/>
</dbReference>
<dbReference type="InterPro" id="IPR010918">
    <property type="entry name" value="PurM-like_C_dom"/>
</dbReference>
<accession>A0A1M6R2H8</accession>
<dbReference type="RefSeq" id="WP_072873993.1">
    <property type="nucleotide sequence ID" value="NZ_FRAF01000011.1"/>
</dbReference>